<evidence type="ECO:0000313" key="6">
    <source>
        <dbReference type="EMBL" id="PJJ75619.1"/>
    </source>
</evidence>
<dbReference type="InterPro" id="IPR015421">
    <property type="entry name" value="PyrdxlP-dep_Trfase_major"/>
</dbReference>
<dbReference type="FunFam" id="3.40.640.10:FF:000089">
    <property type="entry name" value="Aminotransferase, DegT/DnrJ/EryC1/StrS family"/>
    <property type="match status" value="1"/>
</dbReference>
<accession>A0A2M9CUR4</accession>
<dbReference type="Gene3D" id="3.90.1150.10">
    <property type="entry name" value="Aspartate Aminotransferase, domain 1"/>
    <property type="match status" value="1"/>
</dbReference>
<dbReference type="GO" id="GO:0000271">
    <property type="term" value="P:polysaccharide biosynthetic process"/>
    <property type="evidence" value="ECO:0007669"/>
    <property type="project" value="TreeGrafter"/>
</dbReference>
<evidence type="ECO:0000256" key="1">
    <source>
        <dbReference type="ARBA" id="ARBA00022898"/>
    </source>
</evidence>
<dbReference type="GO" id="GO:0030170">
    <property type="term" value="F:pyridoxal phosphate binding"/>
    <property type="evidence" value="ECO:0007669"/>
    <property type="project" value="UniProtKB-ARBA"/>
</dbReference>
<comment type="caution">
    <text evidence="6">The sequence shown here is derived from an EMBL/GenBank/DDBJ whole genome shotgun (WGS) entry which is preliminary data.</text>
</comment>
<organism evidence="6 7">
    <name type="scientific">Thermoflavifilum aggregans</name>
    <dbReference type="NCBI Taxonomy" id="454188"/>
    <lineage>
        <taxon>Bacteria</taxon>
        <taxon>Pseudomonadati</taxon>
        <taxon>Bacteroidota</taxon>
        <taxon>Chitinophagia</taxon>
        <taxon>Chitinophagales</taxon>
        <taxon>Chitinophagaceae</taxon>
        <taxon>Thermoflavifilum</taxon>
    </lineage>
</organism>
<dbReference type="PIRSF" id="PIRSF000390">
    <property type="entry name" value="PLP_StrS"/>
    <property type="match status" value="1"/>
</dbReference>
<dbReference type="Pfam" id="PF01041">
    <property type="entry name" value="DegT_DnrJ_EryC1"/>
    <property type="match status" value="1"/>
</dbReference>
<dbReference type="GO" id="GO:0008483">
    <property type="term" value="F:transaminase activity"/>
    <property type="evidence" value="ECO:0007669"/>
    <property type="project" value="TreeGrafter"/>
</dbReference>
<dbReference type="PANTHER" id="PTHR30244">
    <property type="entry name" value="TRANSAMINASE"/>
    <property type="match status" value="1"/>
</dbReference>
<dbReference type="CDD" id="cd00616">
    <property type="entry name" value="AHBA_syn"/>
    <property type="match status" value="1"/>
</dbReference>
<gene>
    <name evidence="6" type="ORF">BXY57_1200</name>
</gene>
<dbReference type="OrthoDB" id="9804264at2"/>
<comment type="similarity">
    <text evidence="2 5">Belongs to the DegT/DnrJ/EryC1 family.</text>
</comment>
<feature type="active site" description="Proton acceptor" evidence="3">
    <location>
        <position position="185"/>
    </location>
</feature>
<dbReference type="RefSeq" id="WP_100314204.1">
    <property type="nucleotide sequence ID" value="NZ_PGFG01000001.1"/>
</dbReference>
<keyword evidence="7" id="KW-1185">Reference proteome</keyword>
<dbReference type="AlphaFoldDB" id="A0A2M9CUR4"/>
<dbReference type="Proteomes" id="UP000230000">
    <property type="component" value="Unassembled WGS sequence"/>
</dbReference>
<dbReference type="InterPro" id="IPR015422">
    <property type="entry name" value="PyrdxlP-dep_Trfase_small"/>
</dbReference>
<evidence type="ECO:0000256" key="3">
    <source>
        <dbReference type="PIRSR" id="PIRSR000390-1"/>
    </source>
</evidence>
<evidence type="ECO:0000313" key="7">
    <source>
        <dbReference type="Proteomes" id="UP000230000"/>
    </source>
</evidence>
<dbReference type="SUPFAM" id="SSF53383">
    <property type="entry name" value="PLP-dependent transferases"/>
    <property type="match status" value="1"/>
</dbReference>
<dbReference type="EMBL" id="PGFG01000001">
    <property type="protein sequence ID" value="PJJ75619.1"/>
    <property type="molecule type" value="Genomic_DNA"/>
</dbReference>
<sequence length="384" mass="43456">MIPYEDLKAVNKPYFEELKQTFASTLESGWYILGQQVKLFEQAFADYLHIQHCIGVANGLEALFLSLKAFDFKPGSEVIVPSNTYIATILSILHAGLKPVLVEPDIRTYNIDPNRIEEAITPRTCAVMVVHLYGKCCEMDKIKKICSQHQLKLIEDCAQSHGAAFKKQLSGTFGEFGAFSFYPTKNLGALGDAGAVTTNDPELAKKINILRNYGSEKKYYNDLIGYNSRLDEVQAAFLLVKLKHLEEINNHKRKLAAIYQQHLKEDFIKPFVHPDYLDVYHIFNIRHPKRDQLKKYLLDHGIQTEIHYPVPPHQQKALQGILPARTSLPAGQAGLPAGRQAGLPRRQAGFPISEEIHRTTLSLPCSTAHTEEDIYRIVEIMNKF</sequence>
<reference evidence="6 7" key="1">
    <citation type="submission" date="2017-11" db="EMBL/GenBank/DDBJ databases">
        <title>Genomic Encyclopedia of Archaeal and Bacterial Type Strains, Phase II (KMG-II): From Individual Species to Whole Genera.</title>
        <authorList>
            <person name="Goeker M."/>
        </authorList>
    </citation>
    <scope>NUCLEOTIDE SEQUENCE [LARGE SCALE GENOMIC DNA]</scope>
    <source>
        <strain evidence="6 7">DSM 27268</strain>
    </source>
</reference>
<feature type="modified residue" description="N6-(pyridoxal phosphate)lysine" evidence="4">
    <location>
        <position position="185"/>
    </location>
</feature>
<dbReference type="InterPro" id="IPR015424">
    <property type="entry name" value="PyrdxlP-dep_Trfase"/>
</dbReference>
<dbReference type="InterPro" id="IPR000653">
    <property type="entry name" value="DegT/StrS_aminotransferase"/>
</dbReference>
<protein>
    <submittedName>
        <fullName evidence="6">dTDP-4-amino-4,6-dideoxygalactose transaminase</fullName>
    </submittedName>
</protein>
<evidence type="ECO:0000256" key="2">
    <source>
        <dbReference type="ARBA" id="ARBA00037999"/>
    </source>
</evidence>
<name>A0A2M9CUR4_9BACT</name>
<evidence type="ECO:0000256" key="4">
    <source>
        <dbReference type="PIRSR" id="PIRSR000390-2"/>
    </source>
</evidence>
<dbReference type="Gene3D" id="3.40.640.10">
    <property type="entry name" value="Type I PLP-dependent aspartate aminotransferase-like (Major domain)"/>
    <property type="match status" value="1"/>
</dbReference>
<proteinExistence type="inferred from homology"/>
<evidence type="ECO:0000256" key="5">
    <source>
        <dbReference type="RuleBase" id="RU004508"/>
    </source>
</evidence>
<keyword evidence="1 4" id="KW-0663">Pyridoxal phosphate</keyword>
<dbReference type="PANTHER" id="PTHR30244:SF36">
    <property type="entry name" value="3-OXO-GLUCOSE-6-PHOSPHATE:GLUTAMATE AMINOTRANSFERASE"/>
    <property type="match status" value="1"/>
</dbReference>